<dbReference type="EMBL" id="VJMH01005824">
    <property type="protein sequence ID" value="KAF0692807.1"/>
    <property type="molecule type" value="Genomic_DNA"/>
</dbReference>
<feature type="compositionally biased region" description="Acidic residues" evidence="1">
    <location>
        <begin position="320"/>
        <end position="370"/>
    </location>
</feature>
<accession>A0A485L5S9</accession>
<dbReference type="SUPFAM" id="SSF50998">
    <property type="entry name" value="Quinoprotein alcohol dehydrogenase-like"/>
    <property type="match status" value="1"/>
</dbReference>
<dbReference type="InterPro" id="IPR015943">
    <property type="entry name" value="WD40/YVTN_repeat-like_dom_sf"/>
</dbReference>
<evidence type="ECO:0000313" key="2">
    <source>
        <dbReference type="EMBL" id="KAF0692807.1"/>
    </source>
</evidence>
<dbReference type="InterPro" id="IPR001680">
    <property type="entry name" value="WD40_rpt"/>
</dbReference>
<dbReference type="GO" id="GO:0005730">
    <property type="term" value="C:nucleolus"/>
    <property type="evidence" value="ECO:0007669"/>
    <property type="project" value="InterPro"/>
</dbReference>
<dbReference type="AlphaFoldDB" id="A0A485L5S9"/>
<dbReference type="PANTHER" id="PTHR16038">
    <property type="entry name" value="NOP SEVEN ASSOCIATED PROTEIN 1"/>
    <property type="match status" value="1"/>
</dbReference>
<name>A0A485L5S9_9STRA</name>
<dbReference type="GO" id="GO:0030687">
    <property type="term" value="C:preribosome, large subunit precursor"/>
    <property type="evidence" value="ECO:0007669"/>
    <property type="project" value="TreeGrafter"/>
</dbReference>
<sequence length="370" mass="40654">MRVVIADETGLVKNVALEASTAELLSGPSQNRATSARHLSWSESDVVVGRVNGAVDCHALNGASPWSFTRDGSPVGLGVVAEFGSIVRCNTAGRVEVVHPLHVKPNPPSFEVGHDIHTMRVDPFGSHVIGIGGKERDLNLWNLETQTAVFKAKNITHDNLDMRVPVWVKALAFLPRPASDSSGHRVVVGTAYHQIRIYDTNTKRRPVSETTFGDHPITSLVVQDHRIIFGDTAGNVNAIDMRTFKHLGRYHGPVGSIRDIALHPTLPYMAAVGLDRMVHVYHVETRKNVHTYYAKQRLNAVLFTDEGVKAMPVPAAPKGDDDDEDDVVDDAGMGSDDDDDAEEYEGLEVDDNSDYMESDEEDEEDDDEME</sequence>
<gene>
    <name evidence="3" type="primary">Aste57867_16148</name>
    <name evidence="2" type="ORF">As57867_016092</name>
    <name evidence="3" type="ORF">ASTE57867_16148</name>
</gene>
<evidence type="ECO:0000313" key="3">
    <source>
        <dbReference type="EMBL" id="VFT92928.1"/>
    </source>
</evidence>
<dbReference type="Gene3D" id="2.130.10.10">
    <property type="entry name" value="YVTN repeat-like/Quinoprotein amine dehydrogenase"/>
    <property type="match status" value="1"/>
</dbReference>
<dbReference type="EMBL" id="CAADRA010005845">
    <property type="protein sequence ID" value="VFT92928.1"/>
    <property type="molecule type" value="Genomic_DNA"/>
</dbReference>
<protein>
    <submittedName>
        <fullName evidence="3">Aste57867_16148 protein</fullName>
    </submittedName>
</protein>
<dbReference type="GO" id="GO:0042273">
    <property type="term" value="P:ribosomal large subunit biogenesis"/>
    <property type="evidence" value="ECO:0007669"/>
    <property type="project" value="InterPro"/>
</dbReference>
<organism evidence="3 4">
    <name type="scientific">Aphanomyces stellatus</name>
    <dbReference type="NCBI Taxonomy" id="120398"/>
    <lineage>
        <taxon>Eukaryota</taxon>
        <taxon>Sar</taxon>
        <taxon>Stramenopiles</taxon>
        <taxon>Oomycota</taxon>
        <taxon>Saprolegniomycetes</taxon>
        <taxon>Saprolegniales</taxon>
        <taxon>Verrucalvaceae</taxon>
        <taxon>Aphanomyces</taxon>
    </lineage>
</organism>
<feature type="region of interest" description="Disordered" evidence="1">
    <location>
        <begin position="312"/>
        <end position="370"/>
    </location>
</feature>
<proteinExistence type="predicted"/>
<dbReference type="InterPro" id="IPR011047">
    <property type="entry name" value="Quinoprotein_ADH-like_sf"/>
</dbReference>
<dbReference type="Proteomes" id="UP000332933">
    <property type="component" value="Unassembled WGS sequence"/>
</dbReference>
<reference evidence="2" key="2">
    <citation type="submission" date="2019-06" db="EMBL/GenBank/DDBJ databases">
        <title>Genomics analysis of Aphanomyces spp. identifies a new class of oomycete effector associated with host adaptation.</title>
        <authorList>
            <person name="Gaulin E."/>
        </authorList>
    </citation>
    <scope>NUCLEOTIDE SEQUENCE</scope>
    <source>
        <strain evidence="2">CBS 578.67</strain>
    </source>
</reference>
<dbReference type="InterPro" id="IPR037379">
    <property type="entry name" value="WDR74/Nsa1"/>
</dbReference>
<evidence type="ECO:0000256" key="1">
    <source>
        <dbReference type="SAM" id="MobiDB-lite"/>
    </source>
</evidence>
<dbReference type="SMART" id="SM00320">
    <property type="entry name" value="WD40"/>
    <property type="match status" value="3"/>
</dbReference>
<dbReference type="OrthoDB" id="18388at2759"/>
<keyword evidence="4" id="KW-1185">Reference proteome</keyword>
<reference evidence="3 4" key="1">
    <citation type="submission" date="2019-03" db="EMBL/GenBank/DDBJ databases">
        <authorList>
            <person name="Gaulin E."/>
            <person name="Dumas B."/>
        </authorList>
    </citation>
    <scope>NUCLEOTIDE SEQUENCE [LARGE SCALE GENOMIC DNA]</scope>
    <source>
        <strain evidence="3">CBS 568.67</strain>
    </source>
</reference>
<evidence type="ECO:0000313" key="4">
    <source>
        <dbReference type="Proteomes" id="UP000332933"/>
    </source>
</evidence>
<dbReference type="PANTHER" id="PTHR16038:SF4">
    <property type="entry name" value="WD REPEAT-CONTAINING PROTEIN 74"/>
    <property type="match status" value="1"/>
</dbReference>